<sequence length="463" mass="52238">MASTTKSFAAAAMSLVIDDCKHITEDTCRANYEKAARIHWTTPLASIIPDDFVLPDGYATAHVTIEDALSHRTGMPDHIHHFGGNRSSSRSVKDEVRLLRHLPATAELRTKYMYNNLMYTAVSHAIETLIGENLGTFLHRRIWTPLHMAHTYWAPNDAHASDDVLAQGYAWNADRGEYVLEPPPDIIGGSGAGAMISSVVDYARWIRCMMTRGAPLSTQAHEALVQPRTIITNDPMNLFPLPHLYALGWTLDVYRGERIVWHDGSVAGYGSTMMYLPARQWGLVMAGNTTLTSNIVQVVLYMHLLDEILRVPPSERVDWSRLIRERRILRREQQNNARQRLYPQLPVVQLPPTLAVKEYAGLYVHPGYGKLELRVDAEGSGLAADRTACEVPMVVSLEHVSGEFWLANLQERNQDPRDHERVRAEFRIGVDGRVREVGVDLEPEMDGKKIWFLRVMSVSSMEL</sequence>
<reference evidence="4 5" key="1">
    <citation type="submission" date="2019-04" db="EMBL/GenBank/DDBJ databases">
        <title>Friends and foes A comparative genomics study of 23 Aspergillus species from section Flavi.</title>
        <authorList>
            <consortium name="DOE Joint Genome Institute"/>
            <person name="Kjaerbolling I."/>
            <person name="Vesth T."/>
            <person name="Frisvad J.C."/>
            <person name="Nybo J.L."/>
            <person name="Theobald S."/>
            <person name="Kildgaard S."/>
            <person name="Isbrandt T."/>
            <person name="Kuo A."/>
            <person name="Sato A."/>
            <person name="Lyhne E.K."/>
            <person name="Kogle M.E."/>
            <person name="Wiebenga A."/>
            <person name="Kun R.S."/>
            <person name="Lubbers R.J."/>
            <person name="Makela M.R."/>
            <person name="Barry K."/>
            <person name="Chovatia M."/>
            <person name="Clum A."/>
            <person name="Daum C."/>
            <person name="Haridas S."/>
            <person name="He G."/>
            <person name="LaButti K."/>
            <person name="Lipzen A."/>
            <person name="Mondo S."/>
            <person name="Riley R."/>
            <person name="Salamov A."/>
            <person name="Simmons B.A."/>
            <person name="Magnuson J.K."/>
            <person name="Henrissat B."/>
            <person name="Mortensen U.H."/>
            <person name="Larsen T.O."/>
            <person name="Devries R.P."/>
            <person name="Grigoriev I.V."/>
            <person name="Machida M."/>
            <person name="Baker S.E."/>
            <person name="Andersen M.R."/>
        </authorList>
    </citation>
    <scope>NUCLEOTIDE SEQUENCE [LARGE SCALE GENOMIC DNA]</scope>
    <source>
        <strain evidence="4 5">CBS 151.66</strain>
    </source>
</reference>
<gene>
    <name evidence="4" type="ORF">BDV29DRAFT_186554</name>
</gene>
<protein>
    <submittedName>
        <fullName evidence="4">Beta-lactamase/transpeptidase-like protein</fullName>
    </submittedName>
</protein>
<feature type="domain" description="Beta-lactamase-related" evidence="2">
    <location>
        <begin position="1"/>
        <end position="290"/>
    </location>
</feature>
<dbReference type="Pfam" id="PF11954">
    <property type="entry name" value="DUF3471"/>
    <property type="match status" value="1"/>
</dbReference>
<dbReference type="InterPro" id="IPR021860">
    <property type="entry name" value="Peptidase_S12_Pab87-rel_C"/>
</dbReference>
<evidence type="ECO:0000259" key="3">
    <source>
        <dbReference type="Pfam" id="PF11954"/>
    </source>
</evidence>
<dbReference type="PANTHER" id="PTHR46825">
    <property type="entry name" value="D-ALANYL-D-ALANINE-CARBOXYPEPTIDASE/ENDOPEPTIDASE AMPH"/>
    <property type="match status" value="1"/>
</dbReference>
<evidence type="ECO:0000313" key="4">
    <source>
        <dbReference type="EMBL" id="KAB8067234.1"/>
    </source>
</evidence>
<dbReference type="InterPro" id="IPR050491">
    <property type="entry name" value="AmpC-like"/>
</dbReference>
<evidence type="ECO:0000313" key="5">
    <source>
        <dbReference type="Proteomes" id="UP000326565"/>
    </source>
</evidence>
<dbReference type="Pfam" id="PF00144">
    <property type="entry name" value="Beta-lactamase"/>
    <property type="match status" value="1"/>
</dbReference>
<dbReference type="OrthoDB" id="10253869at2759"/>
<dbReference type="Proteomes" id="UP000326565">
    <property type="component" value="Unassembled WGS sequence"/>
</dbReference>
<evidence type="ECO:0000256" key="1">
    <source>
        <dbReference type="ARBA" id="ARBA00038215"/>
    </source>
</evidence>
<name>A0A5N5WIV6_9EURO</name>
<proteinExistence type="inferred from homology"/>
<dbReference type="EMBL" id="ML732525">
    <property type="protein sequence ID" value="KAB8067234.1"/>
    <property type="molecule type" value="Genomic_DNA"/>
</dbReference>
<evidence type="ECO:0000259" key="2">
    <source>
        <dbReference type="Pfam" id="PF00144"/>
    </source>
</evidence>
<dbReference type="InterPro" id="IPR001466">
    <property type="entry name" value="Beta-lactam-related"/>
</dbReference>
<comment type="similarity">
    <text evidence="1">Belongs to the peptidase S12 family.</text>
</comment>
<dbReference type="SUPFAM" id="SSF56601">
    <property type="entry name" value="beta-lactamase/transpeptidase-like"/>
    <property type="match status" value="1"/>
</dbReference>
<keyword evidence="5" id="KW-1185">Reference proteome</keyword>
<dbReference type="InterPro" id="IPR012338">
    <property type="entry name" value="Beta-lactam/transpept-like"/>
</dbReference>
<dbReference type="AlphaFoldDB" id="A0A5N5WIV6"/>
<feature type="domain" description="Peptidase S12 Pab87-related C-terminal" evidence="3">
    <location>
        <begin position="347"/>
        <end position="452"/>
    </location>
</feature>
<dbReference type="Gene3D" id="3.40.710.10">
    <property type="entry name" value="DD-peptidase/beta-lactamase superfamily"/>
    <property type="match status" value="1"/>
</dbReference>
<organism evidence="4 5">
    <name type="scientific">Aspergillus leporis</name>
    <dbReference type="NCBI Taxonomy" id="41062"/>
    <lineage>
        <taxon>Eukaryota</taxon>
        <taxon>Fungi</taxon>
        <taxon>Dikarya</taxon>
        <taxon>Ascomycota</taxon>
        <taxon>Pezizomycotina</taxon>
        <taxon>Eurotiomycetes</taxon>
        <taxon>Eurotiomycetidae</taxon>
        <taxon>Eurotiales</taxon>
        <taxon>Aspergillaceae</taxon>
        <taxon>Aspergillus</taxon>
        <taxon>Aspergillus subgen. Circumdati</taxon>
    </lineage>
</organism>
<accession>A0A5N5WIV6</accession>
<dbReference type="PANTHER" id="PTHR46825:SF9">
    <property type="entry name" value="BETA-LACTAMASE-RELATED DOMAIN-CONTAINING PROTEIN"/>
    <property type="match status" value="1"/>
</dbReference>